<accession>A0A543AAE9</accession>
<dbReference type="InterPro" id="IPR037523">
    <property type="entry name" value="VOC_core"/>
</dbReference>
<dbReference type="CDD" id="cd07262">
    <property type="entry name" value="VOC_like"/>
    <property type="match status" value="1"/>
</dbReference>
<organism evidence="2 3">
    <name type="scientific">Nocardioides albertanoniae</name>
    <dbReference type="NCBI Taxonomy" id="1175486"/>
    <lineage>
        <taxon>Bacteria</taxon>
        <taxon>Bacillati</taxon>
        <taxon>Actinomycetota</taxon>
        <taxon>Actinomycetes</taxon>
        <taxon>Propionibacteriales</taxon>
        <taxon>Nocardioidaceae</taxon>
        <taxon>Nocardioides</taxon>
    </lineage>
</organism>
<dbReference type="Proteomes" id="UP000320209">
    <property type="component" value="Unassembled WGS sequence"/>
</dbReference>
<dbReference type="InterPro" id="IPR004360">
    <property type="entry name" value="Glyas_Fos-R_dOase_dom"/>
</dbReference>
<proteinExistence type="predicted"/>
<dbReference type="PROSITE" id="PS51819">
    <property type="entry name" value="VOC"/>
    <property type="match status" value="1"/>
</dbReference>
<dbReference type="GO" id="GO:0016829">
    <property type="term" value="F:lyase activity"/>
    <property type="evidence" value="ECO:0007669"/>
    <property type="project" value="UniProtKB-KW"/>
</dbReference>
<dbReference type="OrthoDB" id="5242506at2"/>
<dbReference type="RefSeq" id="WP_141781433.1">
    <property type="nucleotide sequence ID" value="NZ_VFOV01000001.1"/>
</dbReference>
<evidence type="ECO:0000313" key="3">
    <source>
        <dbReference type="Proteomes" id="UP000320209"/>
    </source>
</evidence>
<dbReference type="PANTHER" id="PTHR35006">
    <property type="entry name" value="GLYOXALASE FAMILY PROTEIN (AFU_ORTHOLOGUE AFUA_5G14830)"/>
    <property type="match status" value="1"/>
</dbReference>
<dbReference type="PANTHER" id="PTHR35006:SF2">
    <property type="entry name" value="GLYOXALASE FAMILY PROTEIN (AFU_ORTHOLOGUE AFUA_5G14830)"/>
    <property type="match status" value="1"/>
</dbReference>
<dbReference type="AlphaFoldDB" id="A0A543AAE9"/>
<dbReference type="Gene3D" id="3.10.180.10">
    <property type="entry name" value="2,3-Dihydroxybiphenyl 1,2-Dioxygenase, domain 1"/>
    <property type="match status" value="1"/>
</dbReference>
<keyword evidence="3" id="KW-1185">Reference proteome</keyword>
<keyword evidence="2" id="KW-0560">Oxidoreductase</keyword>
<keyword evidence="2" id="KW-0456">Lyase</keyword>
<feature type="domain" description="VOC" evidence="1">
    <location>
        <begin position="7"/>
        <end position="127"/>
    </location>
</feature>
<name>A0A543AAE9_9ACTN</name>
<dbReference type="SUPFAM" id="SSF54593">
    <property type="entry name" value="Glyoxalase/Bleomycin resistance protein/Dihydroxybiphenyl dioxygenase"/>
    <property type="match status" value="1"/>
</dbReference>
<dbReference type="GO" id="GO:0051213">
    <property type="term" value="F:dioxygenase activity"/>
    <property type="evidence" value="ECO:0007669"/>
    <property type="project" value="UniProtKB-KW"/>
</dbReference>
<evidence type="ECO:0000313" key="2">
    <source>
        <dbReference type="EMBL" id="TQL69571.1"/>
    </source>
</evidence>
<gene>
    <name evidence="2" type="ORF">FB381_3481</name>
</gene>
<evidence type="ECO:0000259" key="1">
    <source>
        <dbReference type="PROSITE" id="PS51819"/>
    </source>
</evidence>
<dbReference type="InterPro" id="IPR029068">
    <property type="entry name" value="Glyas_Bleomycin-R_OHBP_Dase"/>
</dbReference>
<protein>
    <submittedName>
        <fullName evidence="2">Catechol 2,3-dioxygenase-like lactoylglutathione lyase family enzyme</fullName>
    </submittedName>
</protein>
<keyword evidence="2" id="KW-0223">Dioxygenase</keyword>
<dbReference type="EMBL" id="VFOV01000001">
    <property type="protein sequence ID" value="TQL69571.1"/>
    <property type="molecule type" value="Genomic_DNA"/>
</dbReference>
<reference evidence="2 3" key="1">
    <citation type="submission" date="2019-06" db="EMBL/GenBank/DDBJ databases">
        <title>Sequencing the genomes of 1000 actinobacteria strains.</title>
        <authorList>
            <person name="Klenk H.-P."/>
        </authorList>
    </citation>
    <scope>NUCLEOTIDE SEQUENCE [LARGE SCALE GENOMIC DNA]</scope>
    <source>
        <strain evidence="2 3">DSM 25218</strain>
    </source>
</reference>
<comment type="caution">
    <text evidence="2">The sequence shown here is derived from an EMBL/GenBank/DDBJ whole genome shotgun (WGS) entry which is preliminary data.</text>
</comment>
<dbReference type="Pfam" id="PF00903">
    <property type="entry name" value="Glyoxalase"/>
    <property type="match status" value="1"/>
</dbReference>
<sequence>MPRPRHFVHHLGVFAGDFTASERFYTAALGVLDIEPGYRTDSIAEYWARDHDTPSISLETAPSEADVTRGLHVAFEAPDRAAVDAFHEAAVTAGGTSRHRPRFWPEYKAYAAFVSDPDDNNIEALVKEANQPL</sequence>